<protein>
    <submittedName>
        <fullName evidence="2">Uncharacterized protein</fullName>
    </submittedName>
</protein>
<accession>A0A9P1NKY0</accession>
<evidence type="ECO:0000313" key="3">
    <source>
        <dbReference type="Proteomes" id="UP000007319"/>
    </source>
</evidence>
<dbReference type="KEGG" id="abs:AZOBR_40176"/>
<reference evidence="2 3" key="1">
    <citation type="journal article" date="2011" name="PLoS Genet.">
        <title>Azospirillum genomes reveal transition of bacteria from aquatic to terrestrial environments.</title>
        <authorList>
            <person name="Wisniewski-Dye F."/>
            <person name="Borziak K."/>
            <person name="Khalsa-Moyers G."/>
            <person name="Alexandre G."/>
            <person name="Sukharnikov L.O."/>
            <person name="Wuichet K."/>
            <person name="Hurst G.B."/>
            <person name="McDonald W.H."/>
            <person name="Robertson J.S."/>
            <person name="Barbe V."/>
            <person name="Calteau A."/>
            <person name="Rouy Z."/>
            <person name="Mangenot S."/>
            <person name="Prigent-Combaret C."/>
            <person name="Normand P."/>
            <person name="Boyer M."/>
            <person name="Siguier P."/>
            <person name="Dessaux Y."/>
            <person name="Elmerich C."/>
            <person name="Condemine G."/>
            <person name="Krishnen G."/>
            <person name="Kennedy I."/>
            <person name="Paterson A.H."/>
            <person name="Gonzalez V."/>
            <person name="Mavingui P."/>
            <person name="Zhulin I.B."/>
        </authorList>
    </citation>
    <scope>NUCLEOTIDE SEQUENCE [LARGE SCALE GENOMIC DNA]</scope>
    <source>
        <strain evidence="2 3">Sp245</strain>
    </source>
</reference>
<feature type="compositionally biased region" description="Pro residues" evidence="1">
    <location>
        <begin position="1"/>
        <end position="10"/>
    </location>
</feature>
<dbReference type="Proteomes" id="UP000007319">
    <property type="component" value="Chromosome"/>
</dbReference>
<gene>
    <name evidence="2" type="ORF">AZOBR_40176</name>
</gene>
<feature type="region of interest" description="Disordered" evidence="1">
    <location>
        <begin position="1"/>
        <end position="59"/>
    </location>
</feature>
<organism evidence="2 3">
    <name type="scientific">Azospirillum baldaniorum</name>
    <dbReference type="NCBI Taxonomy" id="1064539"/>
    <lineage>
        <taxon>Bacteria</taxon>
        <taxon>Pseudomonadati</taxon>
        <taxon>Pseudomonadota</taxon>
        <taxon>Alphaproteobacteria</taxon>
        <taxon>Rhodospirillales</taxon>
        <taxon>Azospirillaceae</taxon>
        <taxon>Azospirillum</taxon>
    </lineage>
</organism>
<evidence type="ECO:0000256" key="1">
    <source>
        <dbReference type="SAM" id="MobiDB-lite"/>
    </source>
</evidence>
<evidence type="ECO:0000313" key="2">
    <source>
        <dbReference type="EMBL" id="CCC97007.1"/>
    </source>
</evidence>
<dbReference type="EMBL" id="HE577327">
    <property type="protein sequence ID" value="CCC97007.1"/>
    <property type="molecule type" value="Genomic_DNA"/>
</dbReference>
<sequence length="59" mass="6302">MRGGLLPPPTRFAGPSLPRYAGEGDFAKRRQSPPLRSGGGSGWGQVRPAATTAARRRNR</sequence>
<proteinExistence type="predicted"/>
<keyword evidence="3" id="KW-1185">Reference proteome</keyword>
<dbReference type="AlphaFoldDB" id="A0A9P1NKY0"/>
<name>A0A9P1NKY0_9PROT</name>